<dbReference type="InterPro" id="IPR003967">
    <property type="entry name" value="K_chnl_volt-dep_ERG"/>
</dbReference>
<protein>
    <recommendedName>
        <fullName evidence="9">Cyclic nucleotide-binding domain-containing protein</fullName>
    </recommendedName>
</protein>
<feature type="compositionally biased region" description="Low complexity" evidence="8">
    <location>
        <begin position="405"/>
        <end position="433"/>
    </location>
</feature>
<keyword evidence="4" id="KW-0631">Potassium channel</keyword>
<dbReference type="CDD" id="cd00038">
    <property type="entry name" value="CAP_ED"/>
    <property type="match status" value="1"/>
</dbReference>
<sequence>MFYYLDALFTKPSTTCHTVFTNSVQLPLSSLRQSALMSAAIFGNVSSIMLRLYQGTEEYHEKQTSIKEFITFHHIPKTLANRLVESYQHSWSYTNGIDMNSVLKSFPDCLQADICLHLNRNLLNNCPAFKGASPGCLRVLSMKFKSTHAPPGDTLIHPGDILDAIYFMARGSVEVLKDDTVMAILGKDDIFGENIVETTPYERATIGKSNYFVRALSYCDLHKIMLVDLQEILEDYPEFAGDFLRKFRVTFNLRHGNLIPRTSPTKLDDETLKFIRQKRPRLQCKGGRAISGQSRSISSARAEVLRRRFAATRHGRTHDRKHATLDTSSDDESKQGIVELSPEHASFELTDDDFPNRHAQSRGASRRTAATEEKSHLLRVDTMIPSHSRSQTTSLKSPTADISVTPLTSLASPSSSAKHAAGTAHAQTHTGAAHVQTGLSPIASVSSGTSHLPKSSSSTGPLCGQSVIDYEIRRHTSPGGGITCLADIDQRLEAINTRMQLFESELCTTVDAILDLLGQKPKVSYPPSHRAAPQLRRADLPPQSSPLSSTASSPPQSAAPPSPLPLCHPPSSSDRAPLRPQRIELGRHFKPKAARLSKMASVDSDHSVRPV</sequence>
<dbReference type="SMART" id="SM00100">
    <property type="entry name" value="cNMP"/>
    <property type="match status" value="1"/>
</dbReference>
<evidence type="ECO:0000256" key="2">
    <source>
        <dbReference type="ARBA" id="ARBA00022475"/>
    </source>
</evidence>
<dbReference type="InterPro" id="IPR014710">
    <property type="entry name" value="RmlC-like_jellyroll"/>
</dbReference>
<dbReference type="Pfam" id="PF00027">
    <property type="entry name" value="cNMP_binding"/>
    <property type="match status" value="1"/>
</dbReference>
<gene>
    <name evidence="10" type="ORF">LSH36_173g06019</name>
</gene>
<evidence type="ECO:0000313" key="10">
    <source>
        <dbReference type="EMBL" id="KAK2158309.1"/>
    </source>
</evidence>
<feature type="compositionally biased region" description="Basic and acidic residues" evidence="8">
    <location>
        <begin position="369"/>
        <end position="379"/>
    </location>
</feature>
<evidence type="ECO:0000256" key="5">
    <source>
        <dbReference type="ARBA" id="ARBA00022882"/>
    </source>
</evidence>
<name>A0AAD9JSF0_9ANNE</name>
<evidence type="ECO:0000256" key="7">
    <source>
        <dbReference type="ARBA" id="ARBA00023303"/>
    </source>
</evidence>
<keyword evidence="2" id="KW-0472">Membrane</keyword>
<keyword evidence="5" id="KW-0813">Transport</keyword>
<dbReference type="EMBL" id="JAODUP010000173">
    <property type="protein sequence ID" value="KAK2158309.1"/>
    <property type="molecule type" value="Genomic_DNA"/>
</dbReference>
<evidence type="ECO:0000256" key="4">
    <source>
        <dbReference type="ARBA" id="ARBA00022826"/>
    </source>
</evidence>
<feature type="compositionally biased region" description="Basic residues" evidence="8">
    <location>
        <begin position="310"/>
        <end position="321"/>
    </location>
</feature>
<feature type="compositionally biased region" description="Pro residues" evidence="8">
    <location>
        <begin position="557"/>
        <end position="568"/>
    </location>
</feature>
<feature type="compositionally biased region" description="Low complexity" evidence="8">
    <location>
        <begin position="540"/>
        <end position="556"/>
    </location>
</feature>
<proteinExistence type="predicted"/>
<keyword evidence="2" id="KW-1003">Cell membrane</keyword>
<dbReference type="InterPro" id="IPR018490">
    <property type="entry name" value="cNMP-bd_dom_sf"/>
</dbReference>
<dbReference type="Gene3D" id="1.10.1200.260">
    <property type="match status" value="1"/>
</dbReference>
<dbReference type="GO" id="GO:0005242">
    <property type="term" value="F:inward rectifier potassium channel activity"/>
    <property type="evidence" value="ECO:0007669"/>
    <property type="project" value="TreeGrafter"/>
</dbReference>
<dbReference type="PANTHER" id="PTHR10217">
    <property type="entry name" value="VOLTAGE AND LIGAND GATED POTASSIUM CHANNEL"/>
    <property type="match status" value="1"/>
</dbReference>
<dbReference type="FunFam" id="2.60.120.10:FF:000107">
    <property type="entry name" value="Potassium voltage-gated channel unc-103"/>
    <property type="match status" value="1"/>
</dbReference>
<dbReference type="GO" id="GO:0034702">
    <property type="term" value="C:monoatomic ion channel complex"/>
    <property type="evidence" value="ECO:0007669"/>
    <property type="project" value="UniProtKB-KW"/>
</dbReference>
<organism evidence="10 11">
    <name type="scientific">Paralvinella palmiformis</name>
    <dbReference type="NCBI Taxonomy" id="53620"/>
    <lineage>
        <taxon>Eukaryota</taxon>
        <taxon>Metazoa</taxon>
        <taxon>Spiralia</taxon>
        <taxon>Lophotrochozoa</taxon>
        <taxon>Annelida</taxon>
        <taxon>Polychaeta</taxon>
        <taxon>Sedentaria</taxon>
        <taxon>Canalipalpata</taxon>
        <taxon>Terebellida</taxon>
        <taxon>Terebelliformia</taxon>
        <taxon>Alvinellidae</taxon>
        <taxon>Paralvinella</taxon>
    </lineage>
</organism>
<feature type="region of interest" description="Disordered" evidence="8">
    <location>
        <begin position="310"/>
        <end position="433"/>
    </location>
</feature>
<dbReference type="InterPro" id="IPR000595">
    <property type="entry name" value="cNMP-bd_dom"/>
</dbReference>
<evidence type="ECO:0000313" key="11">
    <source>
        <dbReference type="Proteomes" id="UP001208570"/>
    </source>
</evidence>
<reference evidence="10" key="1">
    <citation type="journal article" date="2023" name="Mol. Biol. Evol.">
        <title>Third-Generation Sequencing Reveals the Adaptive Role of the Epigenome in Three Deep-Sea Polychaetes.</title>
        <authorList>
            <person name="Perez M."/>
            <person name="Aroh O."/>
            <person name="Sun Y."/>
            <person name="Lan Y."/>
            <person name="Juniper S.K."/>
            <person name="Young C.R."/>
            <person name="Angers B."/>
            <person name="Qian P.Y."/>
        </authorList>
    </citation>
    <scope>NUCLEOTIDE SEQUENCE</scope>
    <source>
        <strain evidence="10">P08H-3</strain>
    </source>
</reference>
<dbReference type="PROSITE" id="PS50042">
    <property type="entry name" value="CNMP_BINDING_3"/>
    <property type="match status" value="1"/>
</dbReference>
<keyword evidence="11" id="KW-1185">Reference proteome</keyword>
<dbReference type="Proteomes" id="UP001208570">
    <property type="component" value="Unassembled WGS sequence"/>
</dbReference>
<dbReference type="AlphaFoldDB" id="A0AAD9JSF0"/>
<feature type="domain" description="Cyclic nucleotide-binding" evidence="9">
    <location>
        <begin position="128"/>
        <end position="205"/>
    </location>
</feature>
<dbReference type="PRINTS" id="PR01463">
    <property type="entry name" value="EAGCHANLFMLY"/>
</dbReference>
<feature type="region of interest" description="Disordered" evidence="8">
    <location>
        <begin position="524"/>
        <end position="611"/>
    </location>
</feature>
<evidence type="ECO:0000256" key="3">
    <source>
        <dbReference type="ARBA" id="ARBA00022538"/>
    </source>
</evidence>
<dbReference type="SUPFAM" id="SSF51206">
    <property type="entry name" value="cAMP-binding domain-like"/>
    <property type="match status" value="1"/>
</dbReference>
<dbReference type="Gene3D" id="2.60.120.10">
    <property type="entry name" value="Jelly Rolls"/>
    <property type="match status" value="1"/>
</dbReference>
<keyword evidence="7" id="KW-0407">Ion channel</keyword>
<keyword evidence="6" id="KW-0630">Potassium</keyword>
<dbReference type="InterPro" id="IPR003938">
    <property type="entry name" value="K_chnl_volt-dep_EAG/ELK/ERG"/>
</dbReference>
<evidence type="ECO:0000259" key="9">
    <source>
        <dbReference type="PROSITE" id="PS50042"/>
    </source>
</evidence>
<dbReference type="GO" id="GO:0042391">
    <property type="term" value="P:regulation of membrane potential"/>
    <property type="evidence" value="ECO:0007669"/>
    <property type="project" value="TreeGrafter"/>
</dbReference>
<dbReference type="PRINTS" id="PR01470">
    <property type="entry name" value="ERGCHANNEL"/>
</dbReference>
<dbReference type="GO" id="GO:0005886">
    <property type="term" value="C:plasma membrane"/>
    <property type="evidence" value="ECO:0007669"/>
    <property type="project" value="UniProtKB-SubCell"/>
</dbReference>
<feature type="compositionally biased region" description="Polar residues" evidence="8">
    <location>
        <begin position="385"/>
        <end position="402"/>
    </location>
</feature>
<dbReference type="PANTHER" id="PTHR10217:SF548">
    <property type="entry name" value="GH12235P"/>
    <property type="match status" value="1"/>
</dbReference>
<accession>A0AAD9JSF0</accession>
<dbReference type="InterPro" id="IPR050818">
    <property type="entry name" value="KCNH_animal-type"/>
</dbReference>
<comment type="caution">
    <text evidence="10">The sequence shown here is derived from an EMBL/GenBank/DDBJ whole genome shotgun (WGS) entry which is preliminary data.</text>
</comment>
<evidence type="ECO:0000256" key="6">
    <source>
        <dbReference type="ARBA" id="ARBA00022958"/>
    </source>
</evidence>
<evidence type="ECO:0000256" key="1">
    <source>
        <dbReference type="ARBA" id="ARBA00004651"/>
    </source>
</evidence>
<comment type="subcellular location">
    <subcellularLocation>
        <location evidence="1">Cell membrane</location>
        <topology evidence="1">Multi-pass membrane protein</topology>
    </subcellularLocation>
</comment>
<keyword evidence="5" id="KW-0851">Voltage-gated channel</keyword>
<keyword evidence="3" id="KW-0633">Potassium transport</keyword>
<keyword evidence="5" id="KW-0406">Ion transport</keyword>
<evidence type="ECO:0000256" key="8">
    <source>
        <dbReference type="SAM" id="MobiDB-lite"/>
    </source>
</evidence>